<sequence>MVYILIDTNILIDVANEDLTAITRLVDEAKKAVLSVSIITVVELIVGCRNKSELQKLNHFLSQFHYLTLNQEISDLGIQLMQEYYLSHGLMIPDSLIAATAIDYNIALLSKNQRDYCFIPSLNLLHYP</sequence>
<dbReference type="CDD" id="cd18741">
    <property type="entry name" value="PIN_VapC4-5_FitB-like"/>
    <property type="match status" value="1"/>
</dbReference>
<dbReference type="Gene3D" id="3.40.50.1010">
    <property type="entry name" value="5'-nuclease"/>
    <property type="match status" value="1"/>
</dbReference>
<evidence type="ECO:0000256" key="7">
    <source>
        <dbReference type="ARBA" id="ARBA00038093"/>
    </source>
</evidence>
<keyword evidence="4" id="KW-0479">Metal-binding</keyword>
<gene>
    <name evidence="9" type="primary">cyl0017</name>
    <name evidence="10" type="ordered locus">cce_0583</name>
</gene>
<evidence type="ECO:0000256" key="6">
    <source>
        <dbReference type="ARBA" id="ARBA00022842"/>
    </source>
</evidence>
<dbReference type="KEGG" id="cyt:cce_0583"/>
<evidence type="ECO:0000256" key="2">
    <source>
        <dbReference type="ARBA" id="ARBA00022649"/>
    </source>
</evidence>
<comment type="similarity">
    <text evidence="7">Belongs to the PINc/VapC protein family.</text>
</comment>
<evidence type="ECO:0000256" key="3">
    <source>
        <dbReference type="ARBA" id="ARBA00022722"/>
    </source>
</evidence>
<comment type="cofactor">
    <cofactor evidence="1">
        <name>Mg(2+)</name>
        <dbReference type="ChEBI" id="CHEBI:18420"/>
    </cofactor>
</comment>
<dbReference type="AlphaFoldDB" id="A1KYF9"/>
<proteinExistence type="inferred from homology"/>
<dbReference type="PANTHER" id="PTHR33653:SF1">
    <property type="entry name" value="RIBONUCLEASE VAPC2"/>
    <property type="match status" value="1"/>
</dbReference>
<dbReference type="GO" id="GO:0004518">
    <property type="term" value="F:nuclease activity"/>
    <property type="evidence" value="ECO:0007669"/>
    <property type="project" value="UniProtKB-KW"/>
</dbReference>
<dbReference type="InterPro" id="IPR050556">
    <property type="entry name" value="Type_II_TA_system_RNase"/>
</dbReference>
<name>A1KYF9_CROS5</name>
<evidence type="ECO:0000256" key="5">
    <source>
        <dbReference type="ARBA" id="ARBA00022801"/>
    </source>
</evidence>
<protein>
    <submittedName>
        <fullName evidence="9">PIN-domain protein</fullName>
    </submittedName>
</protein>
<dbReference type="OrthoDB" id="532510at2"/>
<reference evidence="10 11" key="2">
    <citation type="journal article" date="2008" name="Proc. Natl. Acad. Sci. U.S.A.">
        <title>The genome of Cyanothece 51142, a unicellular diazotrophic cyanobacterium important in the marine nitrogen cycle.</title>
        <authorList>
            <person name="Welsh E.A."/>
            <person name="Liberton M."/>
            <person name="Stoeckel J."/>
            <person name="Loh T."/>
            <person name="Elvitigala T."/>
            <person name="Wang C."/>
            <person name="Wollam A."/>
            <person name="Fulton R.S."/>
            <person name="Clifton S.W."/>
            <person name="Jacobs J.M."/>
            <person name="Aurora R."/>
            <person name="Ghosh B.K."/>
            <person name="Sherman L.A."/>
            <person name="Smith R.D."/>
            <person name="Wilson R.K."/>
            <person name="Pakrasi H.B."/>
        </authorList>
    </citation>
    <scope>NUCLEOTIDE SEQUENCE [LARGE SCALE GENOMIC DNA]</scope>
    <source>
        <strain evidence="10">ATCC 51142</strain>
        <strain evidence="11">ATCC 51142 / BH68</strain>
    </source>
</reference>
<reference evidence="9" key="1">
    <citation type="journal article" date="2008" name="BMC Evol. Biol.">
        <title>The cyanobacterial endosymbiont of the unicellular algae Rhopalodia gibba shows reductive genome evolution.</title>
        <authorList>
            <person name="Kneip C."/>
            <person name="Voss C."/>
            <person name="Lockhart P.J."/>
            <person name="Maier U.G."/>
        </authorList>
    </citation>
    <scope>NUCLEOTIDE SEQUENCE</scope>
    <source>
        <strain evidence="9">ATCC 51142</strain>
    </source>
</reference>
<dbReference type="PANTHER" id="PTHR33653">
    <property type="entry name" value="RIBONUCLEASE VAPC2"/>
    <property type="match status" value="1"/>
</dbReference>
<keyword evidence="11" id="KW-1185">Reference proteome</keyword>
<evidence type="ECO:0000313" key="9">
    <source>
        <dbReference type="EMBL" id="AAW57012.1"/>
    </source>
</evidence>
<accession>A1KYF9</accession>
<dbReference type="RefSeq" id="WP_009546663.1">
    <property type="nucleotide sequence ID" value="NC_010546.1"/>
</dbReference>
<dbReference type="InterPro" id="IPR002716">
    <property type="entry name" value="PIN_dom"/>
</dbReference>
<dbReference type="STRING" id="43989.cce_0583"/>
<evidence type="ECO:0000256" key="1">
    <source>
        <dbReference type="ARBA" id="ARBA00001946"/>
    </source>
</evidence>
<dbReference type="Proteomes" id="UP000001203">
    <property type="component" value="Chromosome circular"/>
</dbReference>
<keyword evidence="6" id="KW-0460">Magnesium</keyword>
<evidence type="ECO:0000259" key="8">
    <source>
        <dbReference type="Pfam" id="PF01850"/>
    </source>
</evidence>
<dbReference type="EMBL" id="AY728386">
    <property type="protein sequence ID" value="AAW57012.1"/>
    <property type="molecule type" value="Genomic_DNA"/>
</dbReference>
<dbReference type="EMBL" id="CP000806">
    <property type="protein sequence ID" value="ACB49934.1"/>
    <property type="molecule type" value="Genomic_DNA"/>
</dbReference>
<dbReference type="HOGENOM" id="CLU_118482_0_1_3"/>
<keyword evidence="5" id="KW-0378">Hydrolase</keyword>
<organism evidence="9">
    <name type="scientific">Crocosphaera subtropica (strain ATCC 51142 / BH68)</name>
    <name type="common">Cyanothece sp. (strain ATCC 51142)</name>
    <dbReference type="NCBI Taxonomy" id="43989"/>
    <lineage>
        <taxon>Bacteria</taxon>
        <taxon>Bacillati</taxon>
        <taxon>Cyanobacteriota</taxon>
        <taxon>Cyanophyceae</taxon>
        <taxon>Oscillatoriophycideae</taxon>
        <taxon>Chroococcales</taxon>
        <taxon>Aphanothecaceae</taxon>
        <taxon>Crocosphaera</taxon>
        <taxon>Crocosphaera subtropica</taxon>
    </lineage>
</organism>
<dbReference type="InterPro" id="IPR029060">
    <property type="entry name" value="PIN-like_dom_sf"/>
</dbReference>
<dbReference type="Pfam" id="PF01850">
    <property type="entry name" value="PIN"/>
    <property type="match status" value="1"/>
</dbReference>
<evidence type="ECO:0000256" key="4">
    <source>
        <dbReference type="ARBA" id="ARBA00022723"/>
    </source>
</evidence>
<keyword evidence="2" id="KW-1277">Toxin-antitoxin system</keyword>
<dbReference type="GO" id="GO:0046872">
    <property type="term" value="F:metal ion binding"/>
    <property type="evidence" value="ECO:0007669"/>
    <property type="project" value="UniProtKB-KW"/>
</dbReference>
<keyword evidence="3" id="KW-0540">Nuclease</keyword>
<dbReference type="eggNOG" id="COG1487">
    <property type="taxonomic scope" value="Bacteria"/>
</dbReference>
<evidence type="ECO:0000313" key="10">
    <source>
        <dbReference type="EMBL" id="ACB49934.1"/>
    </source>
</evidence>
<dbReference type="SUPFAM" id="SSF88723">
    <property type="entry name" value="PIN domain-like"/>
    <property type="match status" value="1"/>
</dbReference>
<feature type="domain" description="PIN" evidence="8">
    <location>
        <begin position="4"/>
        <end position="114"/>
    </location>
</feature>
<dbReference type="GO" id="GO:0016787">
    <property type="term" value="F:hydrolase activity"/>
    <property type="evidence" value="ECO:0007669"/>
    <property type="project" value="UniProtKB-KW"/>
</dbReference>
<evidence type="ECO:0000313" key="11">
    <source>
        <dbReference type="Proteomes" id="UP000001203"/>
    </source>
</evidence>